<evidence type="ECO:0000256" key="3">
    <source>
        <dbReference type="ARBA" id="ARBA00022490"/>
    </source>
</evidence>
<dbReference type="InterPro" id="IPR033887">
    <property type="entry name" value="PTS_IIA_man"/>
</dbReference>
<dbReference type="GO" id="GO:0016301">
    <property type="term" value="F:kinase activity"/>
    <property type="evidence" value="ECO:0007669"/>
    <property type="project" value="UniProtKB-KW"/>
</dbReference>
<evidence type="ECO:0000313" key="9">
    <source>
        <dbReference type="EMBL" id="RNM29451.1"/>
    </source>
</evidence>
<dbReference type="RefSeq" id="WP_128521138.1">
    <property type="nucleotide sequence ID" value="NZ_RJQC01000004.1"/>
</dbReference>
<evidence type="ECO:0000313" key="10">
    <source>
        <dbReference type="Proteomes" id="UP000276568"/>
    </source>
</evidence>
<comment type="subcellular location">
    <subcellularLocation>
        <location evidence="1">Cytoplasm</location>
    </subcellularLocation>
</comment>
<dbReference type="PROSITE" id="PS51096">
    <property type="entry name" value="PTS_EIIA_TYPE_4"/>
    <property type="match status" value="1"/>
</dbReference>
<dbReference type="InterPro" id="IPR004701">
    <property type="entry name" value="PTS_EIIA_man-typ"/>
</dbReference>
<dbReference type="GO" id="GO:0005737">
    <property type="term" value="C:cytoplasm"/>
    <property type="evidence" value="ECO:0007669"/>
    <property type="project" value="UniProtKB-SubCell"/>
</dbReference>
<organism evidence="9 10">
    <name type="scientific">Absicoccus porci</name>
    <dbReference type="NCBI Taxonomy" id="2486576"/>
    <lineage>
        <taxon>Bacteria</taxon>
        <taxon>Bacillati</taxon>
        <taxon>Bacillota</taxon>
        <taxon>Erysipelotrichia</taxon>
        <taxon>Erysipelotrichales</taxon>
        <taxon>Erysipelotrichaceae</taxon>
        <taxon>Absicoccus</taxon>
    </lineage>
</organism>
<dbReference type="GO" id="GO:0009401">
    <property type="term" value="P:phosphoenolpyruvate-dependent sugar phosphotransferase system"/>
    <property type="evidence" value="ECO:0007669"/>
    <property type="project" value="UniProtKB-KW"/>
</dbReference>
<dbReference type="Pfam" id="PF03610">
    <property type="entry name" value="EIIA-man"/>
    <property type="match status" value="1"/>
</dbReference>
<dbReference type="AlphaFoldDB" id="A0A3N0HXH7"/>
<dbReference type="SUPFAM" id="SSF53062">
    <property type="entry name" value="PTS system fructose IIA component-like"/>
    <property type="match status" value="1"/>
</dbReference>
<dbReference type="GO" id="GO:0016020">
    <property type="term" value="C:membrane"/>
    <property type="evidence" value="ECO:0007669"/>
    <property type="project" value="InterPro"/>
</dbReference>
<keyword evidence="3" id="KW-0963">Cytoplasm</keyword>
<dbReference type="OrthoDB" id="9799827at2"/>
<keyword evidence="10" id="KW-1185">Reference proteome</keyword>
<dbReference type="InterPro" id="IPR036662">
    <property type="entry name" value="PTS_EIIA_man-typ_sf"/>
</dbReference>
<dbReference type="PANTHER" id="PTHR33799:SF1">
    <property type="entry name" value="PTS SYSTEM MANNOSE-SPECIFIC EIIAB COMPONENT-RELATED"/>
    <property type="match status" value="1"/>
</dbReference>
<evidence type="ECO:0000256" key="2">
    <source>
        <dbReference type="ARBA" id="ARBA00022448"/>
    </source>
</evidence>
<keyword evidence="5" id="KW-0808">Transferase</keyword>
<keyword evidence="4 9" id="KW-0762">Sugar transport</keyword>
<protein>
    <submittedName>
        <fullName evidence="9">PTS sugar transporter subunit IIA</fullName>
    </submittedName>
</protein>
<name>A0A3N0HXH7_9FIRM</name>
<keyword evidence="7" id="KW-0418">Kinase</keyword>
<comment type="caution">
    <text evidence="9">The sequence shown here is derived from an EMBL/GenBank/DDBJ whole genome shotgun (WGS) entry which is preliminary data.</text>
</comment>
<gene>
    <name evidence="9" type="ORF">EDX97_10735</name>
</gene>
<dbReference type="PANTHER" id="PTHR33799">
    <property type="entry name" value="PTS PERMEASE-RELATED-RELATED"/>
    <property type="match status" value="1"/>
</dbReference>
<evidence type="ECO:0000256" key="6">
    <source>
        <dbReference type="ARBA" id="ARBA00022683"/>
    </source>
</evidence>
<evidence type="ECO:0000256" key="4">
    <source>
        <dbReference type="ARBA" id="ARBA00022597"/>
    </source>
</evidence>
<evidence type="ECO:0000256" key="7">
    <source>
        <dbReference type="ARBA" id="ARBA00022777"/>
    </source>
</evidence>
<dbReference type="InterPro" id="IPR051471">
    <property type="entry name" value="Bacterial_PTS_sugar_comp"/>
</dbReference>
<evidence type="ECO:0000256" key="5">
    <source>
        <dbReference type="ARBA" id="ARBA00022679"/>
    </source>
</evidence>
<keyword evidence="6" id="KW-0598">Phosphotransferase system</keyword>
<keyword evidence="2" id="KW-0813">Transport</keyword>
<accession>A0A3N0HXH7</accession>
<dbReference type="EMBL" id="RJQC01000004">
    <property type="protein sequence ID" value="RNM29451.1"/>
    <property type="molecule type" value="Genomic_DNA"/>
</dbReference>
<dbReference type="Gene3D" id="3.40.50.510">
    <property type="entry name" value="Phosphotransferase system, mannose-type IIA component"/>
    <property type="match status" value="1"/>
</dbReference>
<dbReference type="CDD" id="cd00006">
    <property type="entry name" value="PTS_IIA_man"/>
    <property type="match status" value="1"/>
</dbReference>
<evidence type="ECO:0000256" key="1">
    <source>
        <dbReference type="ARBA" id="ARBA00004496"/>
    </source>
</evidence>
<reference evidence="9 10" key="1">
    <citation type="submission" date="2018-11" db="EMBL/GenBank/DDBJ databases">
        <title>Clostridium sp. nov., a member of the family Erysipelotrichaceae isolated from pig faeces.</title>
        <authorList>
            <person name="Chang Y.-H."/>
        </authorList>
    </citation>
    <scope>NUCLEOTIDE SEQUENCE [LARGE SCALE GENOMIC DNA]</scope>
    <source>
        <strain evidence="9 10">YH-panp20</strain>
    </source>
</reference>
<feature type="domain" description="PTS EIIA type-4" evidence="8">
    <location>
        <begin position="1"/>
        <end position="128"/>
    </location>
</feature>
<sequence>MVNILIVTHGPLAQAFKESSRMFFGDAVDALETIGLAVGESPEQLKNEIIEKIDAMDTGDGVLIFVDIFAGSPFNMVALAIDEKKESHQLECFTGVNMPIVMEALSSASTMKMNDLKQHLKSISKDTIVDLRASLDI</sequence>
<evidence type="ECO:0000259" key="8">
    <source>
        <dbReference type="PROSITE" id="PS51096"/>
    </source>
</evidence>
<dbReference type="Proteomes" id="UP000276568">
    <property type="component" value="Unassembled WGS sequence"/>
</dbReference>
<proteinExistence type="predicted"/>